<reference evidence="5" key="3">
    <citation type="submission" date="2025-09" db="UniProtKB">
        <authorList>
            <consortium name="Ensembl"/>
        </authorList>
    </citation>
    <scope>IDENTIFICATION</scope>
</reference>
<feature type="compositionally biased region" description="Basic and acidic residues" evidence="3">
    <location>
        <begin position="242"/>
        <end position="251"/>
    </location>
</feature>
<evidence type="ECO:0000259" key="4">
    <source>
        <dbReference type="PROSITE" id="PS50222"/>
    </source>
</evidence>
<evidence type="ECO:0000256" key="2">
    <source>
        <dbReference type="ARBA" id="ARBA00022837"/>
    </source>
</evidence>
<dbReference type="SUPFAM" id="SSF47473">
    <property type="entry name" value="EF-hand"/>
    <property type="match status" value="1"/>
</dbReference>
<reference evidence="6" key="1">
    <citation type="submission" date="2011-03" db="EMBL/GenBank/DDBJ databases">
        <title>Version 3 of the genome sequence of Otolemur garnettii (Bushbaby).</title>
        <authorList>
            <consortium name="The Broad Institute Genome Sequencing Platform"/>
            <person name="Di Palma F."/>
            <person name="Johnson J."/>
            <person name="Lander E.S."/>
            <person name="Lindblad-Toh K."/>
            <person name="Jaffe D.B."/>
            <person name="Gnerre S."/>
            <person name="MacCallum I."/>
            <person name="Przybylski D."/>
            <person name="Ribeiro F.J."/>
            <person name="Burton J.N."/>
            <person name="Walker B.J."/>
            <person name="Sharpe T."/>
            <person name="Hall G."/>
        </authorList>
    </citation>
    <scope>NUCLEOTIDE SEQUENCE [LARGE SCALE GENOMIC DNA]</scope>
</reference>
<feature type="region of interest" description="Disordered" evidence="3">
    <location>
        <begin position="211"/>
        <end position="312"/>
    </location>
</feature>
<dbReference type="EMBL" id="AAQR03042364">
    <property type="status" value="NOT_ANNOTATED_CDS"/>
    <property type="molecule type" value="Genomic_DNA"/>
</dbReference>
<sequence length="312" mass="34414">AREFKGPVANRSAESCLDAGSQSLTDENMLPLTSRQLAAFQDLFKLFSSSPAGAVDMRSMKVALRNVGIQLSPQEMCEALQRADLDGDGIVSFKDFLGVLTDNQLLAQCMGQVRNSCVGDPQGLQTLFLEMLFKLLRQGFVPSKSVQELTSYYFKKQQALRLGPDWRGRSRGHGHSARAHAGLTFFCQAARVGGLSSSQLSRSLHRLNKADVRSPYSQIPNLEGRTPSERRTRGRAPGPDVRLPKPGEPKRPPSVGRTNQVKWSLPAGFAGRPSEHVRRWKQAPSPTTLVQKHPFSPSPACSQRPAMKSWHK</sequence>
<dbReference type="OMA" id="PAMKSWH"/>
<dbReference type="PROSITE" id="PS50222">
    <property type="entry name" value="EF_HAND_2"/>
    <property type="match status" value="1"/>
</dbReference>
<organism evidence="5 6">
    <name type="scientific">Otolemur garnettii</name>
    <name type="common">Small-eared galago</name>
    <name type="synonym">Garnett's greater bushbaby</name>
    <dbReference type="NCBI Taxonomy" id="30611"/>
    <lineage>
        <taxon>Eukaryota</taxon>
        <taxon>Metazoa</taxon>
        <taxon>Chordata</taxon>
        <taxon>Craniata</taxon>
        <taxon>Vertebrata</taxon>
        <taxon>Euteleostomi</taxon>
        <taxon>Mammalia</taxon>
        <taxon>Eutheria</taxon>
        <taxon>Euarchontoglires</taxon>
        <taxon>Primates</taxon>
        <taxon>Strepsirrhini</taxon>
        <taxon>Lorisiformes</taxon>
        <taxon>Galagidae</taxon>
        <taxon>Otolemur</taxon>
    </lineage>
</organism>
<feature type="domain" description="EF-hand" evidence="4">
    <location>
        <begin position="71"/>
        <end position="106"/>
    </location>
</feature>
<dbReference type="Pfam" id="PF13833">
    <property type="entry name" value="EF-hand_8"/>
    <property type="match status" value="1"/>
</dbReference>
<dbReference type="AlphaFoldDB" id="H0XQG2"/>
<dbReference type="GO" id="GO:0005509">
    <property type="term" value="F:calcium ion binding"/>
    <property type="evidence" value="ECO:0007669"/>
    <property type="project" value="InterPro"/>
</dbReference>
<dbReference type="PROSITE" id="PS00018">
    <property type="entry name" value="EF_HAND_1"/>
    <property type="match status" value="1"/>
</dbReference>
<dbReference type="InterPro" id="IPR043520">
    <property type="entry name" value="SPT21"/>
</dbReference>
<accession>H0XQG2</accession>
<dbReference type="PANTHER" id="PTHR47500:SF4">
    <property type="entry name" value="EF-HAND CALCIUM BINDING DOMAIN 15"/>
    <property type="match status" value="1"/>
</dbReference>
<keyword evidence="1" id="KW-0479">Metal-binding</keyword>
<dbReference type="InParanoid" id="H0XQG2"/>
<dbReference type="Proteomes" id="UP000005225">
    <property type="component" value="Unassembled WGS sequence"/>
</dbReference>
<keyword evidence="2" id="KW-0106">Calcium</keyword>
<gene>
    <name evidence="5" type="primary">LOC105886649</name>
</gene>
<evidence type="ECO:0000313" key="5">
    <source>
        <dbReference type="Ensembl" id="ENSOGAP00000018354.1"/>
    </source>
</evidence>
<dbReference type="Ensembl" id="ENSOGAT00000031315.1">
    <property type="protein sequence ID" value="ENSOGAP00000018354.1"/>
    <property type="gene ID" value="ENSOGAG00000026250.1"/>
</dbReference>
<evidence type="ECO:0000256" key="1">
    <source>
        <dbReference type="ARBA" id="ARBA00022723"/>
    </source>
</evidence>
<name>H0XQG2_OTOGA</name>
<dbReference type="PANTHER" id="PTHR47500">
    <property type="entry name" value="EF-HAND CALCIUM-BINDING DOMAIN-CONTAINING PROTEIN"/>
    <property type="match status" value="1"/>
</dbReference>
<evidence type="ECO:0000313" key="6">
    <source>
        <dbReference type="Proteomes" id="UP000005225"/>
    </source>
</evidence>
<dbReference type="GeneTree" id="ENSGT00940000163904"/>
<dbReference type="InterPro" id="IPR011992">
    <property type="entry name" value="EF-hand-dom_pair"/>
</dbReference>
<dbReference type="eggNOG" id="KOG0027">
    <property type="taxonomic scope" value="Eukaryota"/>
</dbReference>
<dbReference type="Gene3D" id="1.10.238.10">
    <property type="entry name" value="EF-hand"/>
    <property type="match status" value="1"/>
</dbReference>
<dbReference type="InterPro" id="IPR018247">
    <property type="entry name" value="EF_Hand_1_Ca_BS"/>
</dbReference>
<protein>
    <recommendedName>
        <fullName evidence="4">EF-hand domain-containing protein</fullName>
    </recommendedName>
</protein>
<dbReference type="InterPro" id="IPR002048">
    <property type="entry name" value="EF_hand_dom"/>
</dbReference>
<evidence type="ECO:0000256" key="3">
    <source>
        <dbReference type="SAM" id="MobiDB-lite"/>
    </source>
</evidence>
<dbReference type="HOGENOM" id="CLU_057258_0_0_1"/>
<reference evidence="5" key="2">
    <citation type="submission" date="2025-08" db="UniProtKB">
        <authorList>
            <consortium name="Ensembl"/>
        </authorList>
    </citation>
    <scope>IDENTIFICATION</scope>
</reference>
<proteinExistence type="predicted"/>
<keyword evidence="6" id="KW-1185">Reference proteome</keyword>
<dbReference type="STRING" id="30611.ENSOGAP00000018354"/>